<evidence type="ECO:0000256" key="2">
    <source>
        <dbReference type="SAM" id="MobiDB-lite"/>
    </source>
</evidence>
<dbReference type="STRING" id="1797469.A3F08_02730"/>
<dbReference type="PANTHER" id="PTHR35024">
    <property type="entry name" value="HYPOTHETICAL CYTOSOLIC PROTEIN"/>
    <property type="match status" value="1"/>
</dbReference>
<comment type="similarity">
    <text evidence="1">Belongs to the bactofilin family.</text>
</comment>
<name>A0A1F5EDS4_9BACT</name>
<evidence type="ECO:0000256" key="1">
    <source>
        <dbReference type="ARBA" id="ARBA00044755"/>
    </source>
</evidence>
<dbReference type="InterPro" id="IPR007607">
    <property type="entry name" value="BacA/B"/>
</dbReference>
<dbReference type="PANTHER" id="PTHR35024:SF4">
    <property type="entry name" value="POLYMER-FORMING CYTOSKELETAL PROTEIN"/>
    <property type="match status" value="1"/>
</dbReference>
<proteinExistence type="inferred from homology"/>
<protein>
    <recommendedName>
        <fullName evidence="5">Cell shape determination protein CcmA</fullName>
    </recommendedName>
</protein>
<dbReference type="Proteomes" id="UP000176451">
    <property type="component" value="Unassembled WGS sequence"/>
</dbReference>
<dbReference type="EMBL" id="MEZV01000056">
    <property type="protein sequence ID" value="OGD65562.1"/>
    <property type="molecule type" value="Genomic_DNA"/>
</dbReference>
<gene>
    <name evidence="3" type="ORF">A3F08_02730</name>
</gene>
<comment type="caution">
    <text evidence="3">The sequence shown here is derived from an EMBL/GenBank/DDBJ whole genome shotgun (WGS) entry which is preliminary data.</text>
</comment>
<evidence type="ECO:0008006" key="5">
    <source>
        <dbReference type="Google" id="ProtNLM"/>
    </source>
</evidence>
<evidence type="ECO:0000313" key="4">
    <source>
        <dbReference type="Proteomes" id="UP000176451"/>
    </source>
</evidence>
<organism evidence="3 4">
    <name type="scientific">Candidatus Berkelbacteria bacterium RIFCSPHIGHO2_12_FULL_36_9</name>
    <dbReference type="NCBI Taxonomy" id="1797469"/>
    <lineage>
        <taxon>Bacteria</taxon>
        <taxon>Candidatus Berkelbacteria</taxon>
    </lineage>
</organism>
<dbReference type="AlphaFoldDB" id="A0A1F5EDS4"/>
<evidence type="ECO:0000313" key="3">
    <source>
        <dbReference type="EMBL" id="OGD65562.1"/>
    </source>
</evidence>
<accession>A0A1F5EDS4</accession>
<dbReference type="Pfam" id="PF04519">
    <property type="entry name" value="Bactofilin"/>
    <property type="match status" value="1"/>
</dbReference>
<feature type="region of interest" description="Disordered" evidence="2">
    <location>
        <begin position="116"/>
        <end position="156"/>
    </location>
</feature>
<reference evidence="3 4" key="1">
    <citation type="journal article" date="2016" name="Nat. Commun.">
        <title>Thousands of microbial genomes shed light on interconnected biogeochemical processes in an aquifer system.</title>
        <authorList>
            <person name="Anantharaman K."/>
            <person name="Brown C.T."/>
            <person name="Hug L.A."/>
            <person name="Sharon I."/>
            <person name="Castelle C.J."/>
            <person name="Probst A.J."/>
            <person name="Thomas B.C."/>
            <person name="Singh A."/>
            <person name="Wilkins M.J."/>
            <person name="Karaoz U."/>
            <person name="Brodie E.L."/>
            <person name="Williams K.H."/>
            <person name="Hubbard S.S."/>
            <person name="Banfield J.F."/>
        </authorList>
    </citation>
    <scope>NUCLEOTIDE SEQUENCE [LARGE SCALE GENOMIC DNA]</scope>
</reference>
<sequence length="156" mass="16571">MFENEKQTVSGPGTVVGGNVKLTGTLKDVNDITVHGNVDGEVISEKNVSVTETASIKGPITAEIVLVSGKVNGSITATKKLEINPTGRVYGSIATSDLIIQSGAIFVGKSTTLKEMEPEEKKAFKAEEKKESVESENKSVKSASDAKKNEPKYEVE</sequence>